<dbReference type="InterPro" id="IPR008030">
    <property type="entry name" value="NmrA-like"/>
</dbReference>
<feature type="domain" description="NmrA-like" evidence="3">
    <location>
        <begin position="9"/>
        <end position="230"/>
    </location>
</feature>
<organism evidence="4 5">
    <name type="scientific">Clonostachys solani</name>
    <dbReference type="NCBI Taxonomy" id="160281"/>
    <lineage>
        <taxon>Eukaryota</taxon>
        <taxon>Fungi</taxon>
        <taxon>Dikarya</taxon>
        <taxon>Ascomycota</taxon>
        <taxon>Pezizomycotina</taxon>
        <taxon>Sordariomycetes</taxon>
        <taxon>Hypocreomycetidae</taxon>
        <taxon>Hypocreales</taxon>
        <taxon>Bionectriaceae</taxon>
        <taxon>Clonostachys</taxon>
    </lineage>
</organism>
<dbReference type="InterPro" id="IPR045312">
    <property type="entry name" value="PCBER-like"/>
</dbReference>
<dbReference type="AlphaFoldDB" id="A0A9N9ZH49"/>
<keyword evidence="5" id="KW-1185">Reference proteome</keyword>
<accession>A0A9N9ZH49</accession>
<dbReference type="Gene3D" id="3.40.50.720">
    <property type="entry name" value="NAD(P)-binding Rossmann-like Domain"/>
    <property type="match status" value="1"/>
</dbReference>
<dbReference type="InterPro" id="IPR051609">
    <property type="entry name" value="NmrA/Isoflavone_reductase-like"/>
</dbReference>
<dbReference type="PANTHER" id="PTHR47706">
    <property type="entry name" value="NMRA-LIKE FAMILY PROTEIN"/>
    <property type="match status" value="1"/>
</dbReference>
<dbReference type="Gene3D" id="3.90.25.10">
    <property type="entry name" value="UDP-galactose 4-epimerase, domain 1"/>
    <property type="match status" value="1"/>
</dbReference>
<dbReference type="GO" id="GO:0016491">
    <property type="term" value="F:oxidoreductase activity"/>
    <property type="evidence" value="ECO:0007669"/>
    <property type="project" value="UniProtKB-KW"/>
</dbReference>
<evidence type="ECO:0000259" key="3">
    <source>
        <dbReference type="Pfam" id="PF05368"/>
    </source>
</evidence>
<comment type="caution">
    <text evidence="4">The sequence shown here is derived from an EMBL/GenBank/DDBJ whole genome shotgun (WGS) entry which is preliminary data.</text>
</comment>
<gene>
    <name evidence="4" type="ORF">CSOL1703_00017163</name>
</gene>
<dbReference type="CDD" id="cd05259">
    <property type="entry name" value="PCBER_SDR_a"/>
    <property type="match status" value="1"/>
</dbReference>
<protein>
    <recommendedName>
        <fullName evidence="3">NmrA-like domain-containing protein</fullName>
    </recommendedName>
</protein>
<dbReference type="Proteomes" id="UP000775872">
    <property type="component" value="Unassembled WGS sequence"/>
</dbReference>
<sequence>MTMPSSLRRVAIVGASGHLGPFILKALQDNQNFDITVITRKSSSAVFPANTRVVRVADGYQDDEMIEAFRGHDAVVLSLGFAAEHRHAALARASIEAGVKRLVASGYGVDPTNEEASKVFPVATTKAAMVEDLKSLETSSWSWTVISCGVFLDFCIQVGFFGIDPVKKTASVWDDGNARFTATTRESIGKSVVGVLQHPDETANRSVYISSTELSMNELLAAEKKVSGEDGWQVSHVNTEEEIAKAQETLTTATEFMPKMMAVGRLGLAVNMKESFGANFRALGLLENELLGVPQESLEDIVRRVRA</sequence>
<dbReference type="InterPro" id="IPR036291">
    <property type="entry name" value="NAD(P)-bd_dom_sf"/>
</dbReference>
<evidence type="ECO:0000256" key="1">
    <source>
        <dbReference type="ARBA" id="ARBA00022857"/>
    </source>
</evidence>
<dbReference type="SUPFAM" id="SSF51735">
    <property type="entry name" value="NAD(P)-binding Rossmann-fold domains"/>
    <property type="match status" value="1"/>
</dbReference>
<evidence type="ECO:0000256" key="2">
    <source>
        <dbReference type="ARBA" id="ARBA00023002"/>
    </source>
</evidence>
<dbReference type="EMBL" id="CABFOC020000054">
    <property type="protein sequence ID" value="CAH0055258.1"/>
    <property type="molecule type" value="Genomic_DNA"/>
</dbReference>
<evidence type="ECO:0000313" key="5">
    <source>
        <dbReference type="Proteomes" id="UP000775872"/>
    </source>
</evidence>
<keyword evidence="1" id="KW-0521">NADP</keyword>
<dbReference type="Pfam" id="PF05368">
    <property type="entry name" value="NmrA"/>
    <property type="match status" value="1"/>
</dbReference>
<name>A0A9N9ZH49_9HYPO</name>
<reference evidence="4" key="1">
    <citation type="submission" date="2021-10" db="EMBL/GenBank/DDBJ databases">
        <authorList>
            <person name="Piombo E."/>
        </authorList>
    </citation>
    <scope>NUCLEOTIDE SEQUENCE</scope>
</reference>
<dbReference type="PANTHER" id="PTHR47706:SF9">
    <property type="entry name" value="NMRA-LIKE DOMAIN-CONTAINING PROTEIN-RELATED"/>
    <property type="match status" value="1"/>
</dbReference>
<dbReference type="OrthoDB" id="9984533at2759"/>
<proteinExistence type="predicted"/>
<keyword evidence="2" id="KW-0560">Oxidoreductase</keyword>
<evidence type="ECO:0000313" key="4">
    <source>
        <dbReference type="EMBL" id="CAH0055258.1"/>
    </source>
</evidence>